<evidence type="ECO:0000313" key="8">
    <source>
        <dbReference type="EMBL" id="KDO30051.1"/>
    </source>
</evidence>
<dbReference type="OrthoDB" id="60955at2759"/>
<dbReference type="RefSeq" id="XP_012199232.1">
    <property type="nucleotide sequence ID" value="XM_012343842.1"/>
</dbReference>
<keyword evidence="4" id="KW-0863">Zinc-finger</keyword>
<sequence>MTATRPSSVRASMEFAGPLNAVSVSSSQKLIAVGGRDVLKIIALESGGFVEKRNLRSAKSSLNFSTNDIRWHPQSDYLLATASTNGYIVIWDIQRDTAKLQKRDFKAHDRAVNRICWHPTDPNLLLSASQDGLIKLWDQRYKGKQINVFQQQKSESVRDVKFSPFGDTKFAAAFENGTVEVWELGNNKKPEITFTAHQGHILSLDWHPTQPSVIATGSRDRSVKIWDLNDVNKPKQTIALIANAGRIQWRPNCPDHIATSSSITDSSINVWDTARPFVPLACMKGHADIVSDFQWFDTPLHVAPLGEATDNVGCGYWQHMLACSKDKTLKLHALSNAIKPHQSMHTVALAMNISGHVVSSHDPIDRSCAALKIHQYDQNELFAAMDPSLAMQTPSAWRQQQQIAASTSAGKPPLNTSRLAFKSTRKPSTSRSVPNLAALLTESPPPVEVPAPQGKVFAFFYIGCMDCGCIAMVAVVSLQSAVSVEDLRAHLTEGAGIPSAPSLYPQLFGFNEQVFQFLAQEYTLYGPMLFQDMCAYNAYVAGAAGCGHMKKTWLILQLLYEKRTKSPARAPASNLPPSTPLPGEEPLQLAKNEASSLLQQLDQINPQAMHGVDLYPYEDGAQKESTVDATPTIGNTVDVSRLQDTLLKEVLAYYTEAGDVQACTSIAAVMSKVTNIDAIMKKGWLQQVYMHYIDLLHQLQLYTVANHLVKNCPDTGIRQMNMKATTIYTSCSGCGKPIDPVLAAKNSSVKPGPQGLCQHCENLATCSICQLPASGLFVWCPVCAHGGHLAHMEEWFATQQVCPTGCSHVCAPYMKLVPRPA</sequence>
<reference evidence="8 9" key="1">
    <citation type="journal article" date="2013" name="PLoS Genet.">
        <title>Distinctive expansion of potential virulence genes in the genome of the oomycete fish pathogen Saprolegnia parasitica.</title>
        <authorList>
            <person name="Jiang R.H."/>
            <person name="de Bruijn I."/>
            <person name="Haas B.J."/>
            <person name="Belmonte R."/>
            <person name="Lobach L."/>
            <person name="Christie J."/>
            <person name="van den Ackerveken G."/>
            <person name="Bottin A."/>
            <person name="Bulone V."/>
            <person name="Diaz-Moreno S.M."/>
            <person name="Dumas B."/>
            <person name="Fan L."/>
            <person name="Gaulin E."/>
            <person name="Govers F."/>
            <person name="Grenville-Briggs L.J."/>
            <person name="Horner N.R."/>
            <person name="Levin J.Z."/>
            <person name="Mammella M."/>
            <person name="Meijer H.J."/>
            <person name="Morris P."/>
            <person name="Nusbaum C."/>
            <person name="Oome S."/>
            <person name="Phillips A.J."/>
            <person name="van Rooyen D."/>
            <person name="Rzeszutek E."/>
            <person name="Saraiva M."/>
            <person name="Secombes C.J."/>
            <person name="Seidl M.F."/>
            <person name="Snel B."/>
            <person name="Stassen J.H."/>
            <person name="Sykes S."/>
            <person name="Tripathy S."/>
            <person name="van den Berg H."/>
            <person name="Vega-Arreguin J.C."/>
            <person name="Wawra S."/>
            <person name="Young S.K."/>
            <person name="Zeng Q."/>
            <person name="Dieguez-Uribeondo J."/>
            <person name="Russ C."/>
            <person name="Tyler B.M."/>
            <person name="van West P."/>
        </authorList>
    </citation>
    <scope>NUCLEOTIDE SEQUENCE [LARGE SCALE GENOMIC DNA]</scope>
    <source>
        <strain evidence="8 9">CBS 223.65</strain>
    </source>
</reference>
<feature type="repeat" description="WD" evidence="6">
    <location>
        <begin position="194"/>
        <end position="236"/>
    </location>
</feature>
<dbReference type="KEGG" id="spar:SPRG_05242"/>
<evidence type="ECO:0000256" key="6">
    <source>
        <dbReference type="PROSITE-ProRule" id="PRU00221"/>
    </source>
</evidence>
<name>A0A067CU28_SAPPC</name>
<dbReference type="Pfam" id="PF00400">
    <property type="entry name" value="WD40"/>
    <property type="match status" value="1"/>
</dbReference>
<evidence type="ECO:0000256" key="2">
    <source>
        <dbReference type="ARBA" id="ARBA00022723"/>
    </source>
</evidence>
<organism evidence="8 9">
    <name type="scientific">Saprolegnia parasitica (strain CBS 223.65)</name>
    <dbReference type="NCBI Taxonomy" id="695850"/>
    <lineage>
        <taxon>Eukaryota</taxon>
        <taxon>Sar</taxon>
        <taxon>Stramenopiles</taxon>
        <taxon>Oomycota</taxon>
        <taxon>Saprolegniomycetes</taxon>
        <taxon>Saprolegniales</taxon>
        <taxon>Saprolegniaceae</taxon>
        <taxon>Saprolegnia</taxon>
    </lineage>
</organism>
<dbReference type="EMBL" id="KK583203">
    <property type="protein sequence ID" value="KDO30051.1"/>
    <property type="molecule type" value="Genomic_DNA"/>
</dbReference>
<dbReference type="GO" id="GO:0005829">
    <property type="term" value="C:cytosol"/>
    <property type="evidence" value="ECO:0007669"/>
    <property type="project" value="TreeGrafter"/>
</dbReference>
<dbReference type="InterPro" id="IPR037590">
    <property type="entry name" value="WDR24"/>
</dbReference>
<dbReference type="GeneID" id="24127644"/>
<gene>
    <name evidence="8" type="ORF">SPRG_05242</name>
</gene>
<keyword evidence="3" id="KW-0677">Repeat</keyword>
<dbReference type="Proteomes" id="UP000030745">
    <property type="component" value="Unassembled WGS sequence"/>
</dbReference>
<dbReference type="InterPro" id="IPR020472">
    <property type="entry name" value="WD40_PAC1"/>
</dbReference>
<dbReference type="InterPro" id="IPR015943">
    <property type="entry name" value="WD40/YVTN_repeat-like_dom_sf"/>
</dbReference>
<dbReference type="GO" id="GO:0005774">
    <property type="term" value="C:vacuolar membrane"/>
    <property type="evidence" value="ECO:0007669"/>
    <property type="project" value="TreeGrafter"/>
</dbReference>
<dbReference type="Pfam" id="PF17120">
    <property type="entry name" value="zf-RING_16"/>
    <property type="match status" value="1"/>
</dbReference>
<protein>
    <recommendedName>
        <fullName evidence="7">WDR59/RTC1-like RING zinc finger domain-containing protein</fullName>
    </recommendedName>
</protein>
<dbReference type="PROSITE" id="PS50082">
    <property type="entry name" value="WD_REPEATS_2"/>
    <property type="match status" value="2"/>
</dbReference>
<dbReference type="PROSITE" id="PS50294">
    <property type="entry name" value="WD_REPEATS_REGION"/>
    <property type="match status" value="2"/>
</dbReference>
<dbReference type="InterPro" id="IPR001680">
    <property type="entry name" value="WD40_rpt"/>
</dbReference>
<feature type="repeat" description="WD" evidence="6">
    <location>
        <begin position="105"/>
        <end position="138"/>
    </location>
</feature>
<dbReference type="Pfam" id="PF21720">
    <property type="entry name" value="MIOS_WD40"/>
    <property type="match status" value="1"/>
</dbReference>
<dbReference type="SUPFAM" id="SSF50978">
    <property type="entry name" value="WD40 repeat-like"/>
    <property type="match status" value="1"/>
</dbReference>
<evidence type="ECO:0000313" key="9">
    <source>
        <dbReference type="Proteomes" id="UP000030745"/>
    </source>
</evidence>
<dbReference type="GO" id="GO:0016239">
    <property type="term" value="P:positive regulation of macroautophagy"/>
    <property type="evidence" value="ECO:0007669"/>
    <property type="project" value="TreeGrafter"/>
</dbReference>
<keyword evidence="9" id="KW-1185">Reference proteome</keyword>
<dbReference type="Gene3D" id="2.130.10.10">
    <property type="entry name" value="YVTN repeat-like/Quinoprotein amine dehydrogenase"/>
    <property type="match status" value="2"/>
</dbReference>
<evidence type="ECO:0000256" key="1">
    <source>
        <dbReference type="ARBA" id="ARBA00022574"/>
    </source>
</evidence>
<dbReference type="CDD" id="cd16693">
    <property type="entry name" value="mRING-H2-C3H3C2_WDR24"/>
    <property type="match status" value="1"/>
</dbReference>
<dbReference type="SMART" id="SM00320">
    <property type="entry name" value="WD40"/>
    <property type="match status" value="7"/>
</dbReference>
<proteinExistence type="predicted"/>
<dbReference type="PROSITE" id="PS00678">
    <property type="entry name" value="WD_REPEATS_1"/>
    <property type="match status" value="1"/>
</dbReference>
<dbReference type="InterPro" id="IPR049566">
    <property type="entry name" value="WDR59_RTC1-like_RING_Znf"/>
</dbReference>
<evidence type="ECO:0000259" key="7">
    <source>
        <dbReference type="Pfam" id="PF17120"/>
    </source>
</evidence>
<dbReference type="InterPro" id="IPR019775">
    <property type="entry name" value="WD40_repeat_CS"/>
</dbReference>
<evidence type="ECO:0000256" key="5">
    <source>
        <dbReference type="ARBA" id="ARBA00022833"/>
    </source>
</evidence>
<dbReference type="AlphaFoldDB" id="A0A067CU28"/>
<dbReference type="STRING" id="695850.A0A067CU28"/>
<evidence type="ECO:0000256" key="3">
    <source>
        <dbReference type="ARBA" id="ARBA00022737"/>
    </source>
</evidence>
<dbReference type="OMA" id="EPMWLIS"/>
<dbReference type="GO" id="GO:1904263">
    <property type="term" value="P:positive regulation of TORC1 signaling"/>
    <property type="evidence" value="ECO:0007669"/>
    <property type="project" value="TreeGrafter"/>
</dbReference>
<dbReference type="VEuPathDB" id="FungiDB:SPRG_05242"/>
<dbReference type="GO" id="GO:0008270">
    <property type="term" value="F:zinc ion binding"/>
    <property type="evidence" value="ECO:0007669"/>
    <property type="project" value="UniProtKB-KW"/>
</dbReference>
<dbReference type="GO" id="GO:0061700">
    <property type="term" value="C:GATOR2 complex"/>
    <property type="evidence" value="ECO:0007669"/>
    <property type="project" value="TreeGrafter"/>
</dbReference>
<dbReference type="InterPro" id="IPR036322">
    <property type="entry name" value="WD40_repeat_dom_sf"/>
</dbReference>
<keyword evidence="5" id="KW-0862">Zinc</keyword>
<evidence type="ECO:0000256" key="4">
    <source>
        <dbReference type="ARBA" id="ARBA00022771"/>
    </source>
</evidence>
<dbReference type="PRINTS" id="PR00320">
    <property type="entry name" value="GPROTEINBRPT"/>
</dbReference>
<keyword evidence="2" id="KW-0479">Metal-binding</keyword>
<dbReference type="PANTHER" id="PTHR46200:SF1">
    <property type="entry name" value="GATOR COMPLEX PROTEIN WDR24"/>
    <property type="match status" value="1"/>
</dbReference>
<keyword evidence="1 6" id="KW-0853">WD repeat</keyword>
<accession>A0A067CU28</accession>
<feature type="domain" description="WDR59/RTC1-like RING zinc finger" evidence="7">
    <location>
        <begin position="763"/>
        <end position="810"/>
    </location>
</feature>
<dbReference type="PANTHER" id="PTHR46200">
    <property type="entry name" value="GATOR COMPLEX PROTEIN WDR24"/>
    <property type="match status" value="1"/>
</dbReference>